<sequence length="361" mass="40776">MKALRNLVFGYKKHVLDFKFDAGTSRGILKQKETFYISVCEKSFPDTIGYGEAGPLPKLSLDDFPDFEQRLIQLISQLNEQDLSLEQIALDDFVSLYIPAKYPSVRFAIETALLDLRNGGQRLIFPSGFTAEHKAIPINGLIWMGDREFMLEQIDQKLKDGYNCIKMKIGAIDFDQECELLGYIRGKFDSSQVTLRVDANGAFSPDDAIEKLNRLAIYDLHSIEQPIKQGQIEAMRQLCEVTPLPIALDEELIGVDDFEAKRMLLEKINPQFIILKPTLVGGLRSCDDWIALAEKMNIGWWITSALESNIGLNAIAQYTAAFDPEMPQGLGTGQLYHNNIESPLRIDAGTLKYDRKLKWGM</sequence>
<name>A0A1N7MQE7_9BACT</name>
<dbReference type="PROSITE" id="PS00909">
    <property type="entry name" value="MR_MLE_2"/>
    <property type="match status" value="1"/>
</dbReference>
<evidence type="ECO:0000259" key="3">
    <source>
        <dbReference type="SMART" id="SM00922"/>
    </source>
</evidence>
<dbReference type="RefSeq" id="WP_076500879.1">
    <property type="nucleotide sequence ID" value="NZ_FTOP01000007.1"/>
</dbReference>
<dbReference type="GO" id="GO:0046872">
    <property type="term" value="F:metal ion binding"/>
    <property type="evidence" value="ECO:0007669"/>
    <property type="project" value="UniProtKB-KW"/>
</dbReference>
<accession>A0A1N7MQE7</accession>
<dbReference type="SFLD" id="SFLDG00180">
    <property type="entry name" value="muconate_cycloisomerase"/>
    <property type="match status" value="1"/>
</dbReference>
<reference evidence="5" key="1">
    <citation type="submission" date="2017-01" db="EMBL/GenBank/DDBJ databases">
        <authorList>
            <person name="Varghese N."/>
            <person name="Submissions S."/>
        </authorList>
    </citation>
    <scope>NUCLEOTIDE SEQUENCE [LARGE SCALE GENOMIC DNA]</scope>
    <source>
        <strain evidence="5">DSM 46698</strain>
    </source>
</reference>
<protein>
    <recommendedName>
        <fullName evidence="2">o-succinylbenzoate synthase</fullName>
        <ecNumber evidence="2">4.2.1.113</ecNumber>
    </recommendedName>
</protein>
<dbReference type="GO" id="GO:0016854">
    <property type="term" value="F:racemase and epimerase activity"/>
    <property type="evidence" value="ECO:0007669"/>
    <property type="project" value="UniProtKB-ARBA"/>
</dbReference>
<dbReference type="Pfam" id="PF13378">
    <property type="entry name" value="MR_MLE_C"/>
    <property type="match status" value="1"/>
</dbReference>
<dbReference type="Proteomes" id="UP000186026">
    <property type="component" value="Unassembled WGS sequence"/>
</dbReference>
<keyword evidence="1" id="KW-0479">Metal-binding</keyword>
<dbReference type="OrthoDB" id="9766759at2"/>
<dbReference type="SFLD" id="SFLDS00001">
    <property type="entry name" value="Enolase"/>
    <property type="match status" value="1"/>
</dbReference>
<dbReference type="InterPro" id="IPR029017">
    <property type="entry name" value="Enolase-like_N"/>
</dbReference>
<dbReference type="PANTHER" id="PTHR48073">
    <property type="entry name" value="O-SUCCINYLBENZOATE SYNTHASE-RELATED"/>
    <property type="match status" value="1"/>
</dbReference>
<evidence type="ECO:0000256" key="1">
    <source>
        <dbReference type="ARBA" id="ARBA00022723"/>
    </source>
</evidence>
<dbReference type="GO" id="GO:0043748">
    <property type="term" value="F:O-succinylbenzoate synthase activity"/>
    <property type="evidence" value="ECO:0007669"/>
    <property type="project" value="UniProtKB-EC"/>
</dbReference>
<dbReference type="SUPFAM" id="SSF54826">
    <property type="entry name" value="Enolase N-terminal domain-like"/>
    <property type="match status" value="1"/>
</dbReference>
<dbReference type="GO" id="GO:0009234">
    <property type="term" value="P:menaquinone biosynthetic process"/>
    <property type="evidence" value="ECO:0007669"/>
    <property type="project" value="UniProtKB-UniRule"/>
</dbReference>
<dbReference type="EC" id="4.2.1.113" evidence="2"/>
<feature type="domain" description="Mandelate racemase/muconate lactonizing enzyme C-terminal" evidence="3">
    <location>
        <begin position="147"/>
        <end position="245"/>
    </location>
</feature>
<dbReference type="CDD" id="cd03320">
    <property type="entry name" value="OSBS"/>
    <property type="match status" value="1"/>
</dbReference>
<proteinExistence type="predicted"/>
<dbReference type="Gene3D" id="3.20.20.120">
    <property type="entry name" value="Enolase-like C-terminal domain"/>
    <property type="match status" value="1"/>
</dbReference>
<dbReference type="SFLD" id="SFLDF00009">
    <property type="entry name" value="o-succinylbenzoate_synthase"/>
    <property type="match status" value="1"/>
</dbReference>
<dbReference type="InterPro" id="IPR036849">
    <property type="entry name" value="Enolase-like_C_sf"/>
</dbReference>
<dbReference type="PANTHER" id="PTHR48073:SF2">
    <property type="entry name" value="O-SUCCINYLBENZOATE SYNTHASE"/>
    <property type="match status" value="1"/>
</dbReference>
<evidence type="ECO:0000313" key="5">
    <source>
        <dbReference type="Proteomes" id="UP000186026"/>
    </source>
</evidence>
<dbReference type="Gene3D" id="3.30.390.10">
    <property type="entry name" value="Enolase-like, N-terminal domain"/>
    <property type="match status" value="1"/>
</dbReference>
<evidence type="ECO:0000256" key="2">
    <source>
        <dbReference type="NCBIfam" id="TIGR01927"/>
    </source>
</evidence>
<organism evidence="4 5">
    <name type="scientific">Belliella pelovolcani</name>
    <dbReference type="NCBI Taxonomy" id="529505"/>
    <lineage>
        <taxon>Bacteria</taxon>
        <taxon>Pseudomonadati</taxon>
        <taxon>Bacteroidota</taxon>
        <taxon>Cytophagia</taxon>
        <taxon>Cytophagales</taxon>
        <taxon>Cyclobacteriaceae</taxon>
        <taxon>Belliella</taxon>
    </lineage>
</organism>
<dbReference type="EMBL" id="FTOP01000007">
    <property type="protein sequence ID" value="SIS88272.1"/>
    <property type="molecule type" value="Genomic_DNA"/>
</dbReference>
<dbReference type="STRING" id="529505.SAMN05421761_10734"/>
<keyword evidence="5" id="KW-1185">Reference proteome</keyword>
<dbReference type="InterPro" id="IPR029065">
    <property type="entry name" value="Enolase_C-like"/>
</dbReference>
<dbReference type="NCBIfam" id="TIGR01927">
    <property type="entry name" value="menC_gam_Gplu"/>
    <property type="match status" value="1"/>
</dbReference>
<dbReference type="GO" id="GO:0009063">
    <property type="term" value="P:amino acid catabolic process"/>
    <property type="evidence" value="ECO:0007669"/>
    <property type="project" value="InterPro"/>
</dbReference>
<dbReference type="InterPro" id="IPR018110">
    <property type="entry name" value="Mandel_Rmase/mucon_lact_enz_CS"/>
</dbReference>
<dbReference type="SUPFAM" id="SSF51604">
    <property type="entry name" value="Enolase C-terminal domain-like"/>
    <property type="match status" value="1"/>
</dbReference>
<dbReference type="InterPro" id="IPR013342">
    <property type="entry name" value="Mandelate_racemase_C"/>
</dbReference>
<dbReference type="AlphaFoldDB" id="A0A1N7MQE7"/>
<dbReference type="SMART" id="SM00922">
    <property type="entry name" value="MR_MLE"/>
    <property type="match status" value="1"/>
</dbReference>
<evidence type="ECO:0000313" key="4">
    <source>
        <dbReference type="EMBL" id="SIS88272.1"/>
    </source>
</evidence>
<gene>
    <name evidence="4" type="ORF">SAMN05421761_10734</name>
</gene>